<dbReference type="EC" id="2.4.1.-" evidence="2"/>
<dbReference type="Proteomes" id="UP000006394">
    <property type="component" value="Chromosome"/>
</dbReference>
<keyword evidence="3" id="KW-1185">Reference proteome</keyword>
<feature type="domain" description="Glycosyl transferase family 1" evidence="1">
    <location>
        <begin position="171"/>
        <end position="296"/>
    </location>
</feature>
<dbReference type="PATRIC" id="fig|402612.5.peg.1653"/>
<dbReference type="EMBL" id="AM398681">
    <property type="protein sequence ID" value="CAL43706.1"/>
    <property type="molecule type" value="Genomic_DNA"/>
</dbReference>
<protein>
    <submittedName>
        <fullName evidence="2">Glycosyl transferase, group 1 family protein</fullName>
        <ecNumber evidence="2">2.4.1.-</ecNumber>
    </submittedName>
</protein>
<dbReference type="RefSeq" id="WP_011963751.1">
    <property type="nucleotide sequence ID" value="NC_009613.3"/>
</dbReference>
<dbReference type="PANTHER" id="PTHR46656">
    <property type="entry name" value="PUTATIVE-RELATED"/>
    <property type="match status" value="1"/>
</dbReference>
<evidence type="ECO:0000259" key="1">
    <source>
        <dbReference type="Pfam" id="PF00534"/>
    </source>
</evidence>
<dbReference type="CDD" id="cd01635">
    <property type="entry name" value="Glycosyltransferase_GTB-type"/>
    <property type="match status" value="1"/>
</dbReference>
<dbReference type="SUPFAM" id="SSF53756">
    <property type="entry name" value="UDP-Glycosyltransferase/glycogen phosphorylase"/>
    <property type="match status" value="1"/>
</dbReference>
<organism evidence="2 3">
    <name type="scientific">Flavobacterium psychrophilum (strain ATCC 49511 / DSM 21280 / CIP 103535 / JIP02/86)</name>
    <dbReference type="NCBI Taxonomy" id="402612"/>
    <lineage>
        <taxon>Bacteria</taxon>
        <taxon>Pseudomonadati</taxon>
        <taxon>Bacteroidota</taxon>
        <taxon>Flavobacteriia</taxon>
        <taxon>Flavobacteriales</taxon>
        <taxon>Flavobacteriaceae</taxon>
        <taxon>Flavobacterium</taxon>
    </lineage>
</organism>
<dbReference type="InterPro" id="IPR001296">
    <property type="entry name" value="Glyco_trans_1"/>
</dbReference>
<gene>
    <name evidence="2" type="ordered locus">FP1639</name>
</gene>
<sequence>MKEKIGVNVFGYINGEFGLGEAVRLLIKAMQNVDIPVALINLDIKTNHRHEDKTFENFTKEAPYSINLVLLGPGEASLPLTYFEDSGLFKNKYNIYYLNWESEYFPQEYVDNISFFDEIWVPAKYCQNVISKVTNIPVTVIHYPIEIVIPDTIDEEAENFYNKSSFNFLFIFDYNSTLERKNPINLIKAFKKAFDKNDKSVSLTIKTSRATRFAKEKSKLLDEIDGYENIHIVEKIFEKDTLHNIIKGCDSYVSLHRSEGFGLTMAEAMFFGKPVIATGYSGNLDFMNSENSFLVDYKTCTVNSKIINYDKNTIWSNPDFEHMAELMKKVKENSDTIKAIAKKGNETILHDFSTSKIGNQIKHRVELILKNFRVDPIKNAYISLYLENRKLTNELRLVYKSKLITTILDIKLYFRNRKLKRKNKNF</sequence>
<dbReference type="CAZy" id="GT4">
    <property type="family name" value="Glycosyltransferase Family 4"/>
</dbReference>
<name>A6H033_FLAPJ</name>
<keyword evidence="2" id="KW-0328">Glycosyltransferase</keyword>
<dbReference type="Pfam" id="PF00534">
    <property type="entry name" value="Glycos_transf_1"/>
    <property type="match status" value="1"/>
</dbReference>
<dbReference type="EnsemblBacteria" id="CAL43706">
    <property type="protein sequence ID" value="CAL43706"/>
    <property type="gene ID" value="FP1639"/>
</dbReference>
<dbReference type="GO" id="GO:0016757">
    <property type="term" value="F:glycosyltransferase activity"/>
    <property type="evidence" value="ECO:0007669"/>
    <property type="project" value="UniProtKB-KW"/>
</dbReference>
<accession>A6H033</accession>
<evidence type="ECO:0000313" key="2">
    <source>
        <dbReference type="EMBL" id="CAL43706.1"/>
    </source>
</evidence>
<dbReference type="GeneID" id="66552174"/>
<proteinExistence type="predicted"/>
<dbReference type="PANTHER" id="PTHR46656:SF3">
    <property type="entry name" value="PUTATIVE-RELATED"/>
    <property type="match status" value="1"/>
</dbReference>
<dbReference type="Gene3D" id="3.40.50.2000">
    <property type="entry name" value="Glycogen Phosphorylase B"/>
    <property type="match status" value="1"/>
</dbReference>
<dbReference type="HOGENOM" id="CLU_036861_1_0_10"/>
<dbReference type="eggNOG" id="COG0438">
    <property type="taxonomic scope" value="Bacteria"/>
</dbReference>
<evidence type="ECO:0000313" key="3">
    <source>
        <dbReference type="Proteomes" id="UP000006394"/>
    </source>
</evidence>
<dbReference type="KEGG" id="fps:FP1639"/>
<dbReference type="OrthoDB" id="9806653at2"/>
<keyword evidence="2" id="KW-0808">Transferase</keyword>
<dbReference type="AlphaFoldDB" id="A6H033"/>
<dbReference type="STRING" id="402612.FP1639"/>
<reference evidence="2 3" key="1">
    <citation type="journal article" date="2007" name="Nat. Biotechnol.">
        <title>Complete genome sequence of the fish pathogen Flavobacterium psychrophilum.</title>
        <authorList>
            <person name="Duchaud E."/>
            <person name="Boussaha M."/>
            <person name="Loux V."/>
            <person name="Bernardet J.F."/>
            <person name="Michel C."/>
            <person name="Kerouault B."/>
            <person name="Mondot S."/>
            <person name="Nicolas P."/>
            <person name="Bossy R."/>
            <person name="Caron C."/>
            <person name="Bessieres P."/>
            <person name="Gibrat J.F."/>
            <person name="Claverol S."/>
            <person name="Dumetz F."/>
            <person name="Le Henaff M."/>
            <person name="Benmansour A."/>
        </authorList>
    </citation>
    <scope>NUCLEOTIDE SEQUENCE [LARGE SCALE GENOMIC DNA]</scope>
    <source>
        <strain evidence="3">ATCC 49511 / DSM 21280 / CIP 103535 / JIP02/86</strain>
    </source>
</reference>